<reference evidence="6" key="3">
    <citation type="submission" date="2016-11" db="EMBL/GenBank/DDBJ databases">
        <authorList>
            <person name="Jaros S."/>
            <person name="Januszkiewicz K."/>
            <person name="Wedrychowicz H."/>
        </authorList>
    </citation>
    <scope>NUCLEOTIDE SEQUENCE [LARGE SCALE GENOMIC DNA]</scope>
    <source>
        <strain evidence="6">C3</strain>
    </source>
</reference>
<dbReference type="EMBL" id="FOJX01000003">
    <property type="protein sequence ID" value="SFA89477.1"/>
    <property type="molecule type" value="Genomic_DNA"/>
</dbReference>
<dbReference type="CDD" id="cd04301">
    <property type="entry name" value="NAT_SF"/>
    <property type="match status" value="1"/>
</dbReference>
<dbReference type="NCBIfam" id="NF005840">
    <property type="entry name" value="PRK07757.1"/>
    <property type="match status" value="1"/>
</dbReference>
<evidence type="ECO:0000313" key="4">
    <source>
        <dbReference type="EMBL" id="SDZ79466.1"/>
    </source>
</evidence>
<dbReference type="SUPFAM" id="SSF55729">
    <property type="entry name" value="Acyl-CoA N-acyltransferases (Nat)"/>
    <property type="match status" value="1"/>
</dbReference>
<gene>
    <name evidence="6" type="ORF">SAMN02910323_2067</name>
    <name evidence="5" type="ORF">SAMN05216587_10396</name>
    <name evidence="4" type="ORF">SAMN05660648_00671</name>
</gene>
<organism evidence="6 7">
    <name type="scientific">Selenomonas ruminantium</name>
    <dbReference type="NCBI Taxonomy" id="971"/>
    <lineage>
        <taxon>Bacteria</taxon>
        <taxon>Bacillati</taxon>
        <taxon>Bacillota</taxon>
        <taxon>Negativicutes</taxon>
        <taxon>Selenomonadales</taxon>
        <taxon>Selenomonadaceae</taxon>
        <taxon>Selenomonas</taxon>
    </lineage>
</organism>
<dbReference type="PANTHER" id="PTHR43626">
    <property type="entry name" value="ACYL-COA N-ACYLTRANSFERASE"/>
    <property type="match status" value="1"/>
</dbReference>
<evidence type="ECO:0000313" key="5">
    <source>
        <dbReference type="EMBL" id="SFA89477.1"/>
    </source>
</evidence>
<dbReference type="InterPro" id="IPR000182">
    <property type="entry name" value="GNAT_dom"/>
</dbReference>
<dbReference type="InterPro" id="IPR016181">
    <property type="entry name" value="Acyl_CoA_acyltransferase"/>
</dbReference>
<dbReference type="RefSeq" id="WP_037355922.1">
    <property type="nucleotide sequence ID" value="NZ_FNQG01000002.1"/>
</dbReference>
<dbReference type="EMBL" id="FNQG01000002">
    <property type="protein sequence ID" value="SDZ79466.1"/>
    <property type="molecule type" value="Genomic_DNA"/>
</dbReference>
<dbReference type="Pfam" id="PF00583">
    <property type="entry name" value="Acetyltransf_1"/>
    <property type="match status" value="1"/>
</dbReference>
<feature type="domain" description="N-acetyltransferase" evidence="3">
    <location>
        <begin position="1"/>
        <end position="136"/>
    </location>
</feature>
<dbReference type="Proteomes" id="UP000182958">
    <property type="component" value="Unassembled WGS sequence"/>
</dbReference>
<evidence type="ECO:0000313" key="8">
    <source>
        <dbReference type="Proteomes" id="UP000183469"/>
    </source>
</evidence>
<sequence>MIYRKAKFEDVEAIYELVADYAGQGVMLARSRNTLYETLRDMVVAVDEDGSIAGVGGLHIIWDRLAEVRTMAVAPDKRRRGIGAEIVRRLIEDGEVLGIEKYFTLTYQPEFFKALGFEVINKEELPHKVWKECIDCPKFPNCDEIAMVKV</sequence>
<evidence type="ECO:0000313" key="6">
    <source>
        <dbReference type="EMBL" id="SFW48246.1"/>
    </source>
</evidence>
<name>A0A1K1PND1_SELRU</name>
<dbReference type="PANTHER" id="PTHR43626:SF4">
    <property type="entry name" value="GCN5-RELATED N-ACETYLTRANSFERASE 2, CHLOROPLASTIC"/>
    <property type="match status" value="1"/>
</dbReference>
<accession>A0A1K1PND1</accession>
<dbReference type="AlphaFoldDB" id="A0A1K1PND1"/>
<evidence type="ECO:0000256" key="1">
    <source>
        <dbReference type="ARBA" id="ARBA00022679"/>
    </source>
</evidence>
<dbReference type="EMBL" id="FPJA01000008">
    <property type="protein sequence ID" value="SFW48246.1"/>
    <property type="molecule type" value="Genomic_DNA"/>
</dbReference>
<evidence type="ECO:0000313" key="7">
    <source>
        <dbReference type="Proteomes" id="UP000182958"/>
    </source>
</evidence>
<dbReference type="OrthoDB" id="9793138at2"/>
<reference evidence="7" key="2">
    <citation type="submission" date="2016-11" db="EMBL/GenBank/DDBJ databases">
        <authorList>
            <person name="Varghese N."/>
            <person name="Submissions S."/>
        </authorList>
    </citation>
    <scope>NUCLEOTIDE SEQUENCE [LARGE SCALE GENOMIC DNA]</scope>
    <source>
        <strain evidence="7">C3</strain>
    </source>
</reference>
<evidence type="ECO:0000256" key="2">
    <source>
        <dbReference type="ARBA" id="ARBA00023315"/>
    </source>
</evidence>
<dbReference type="PROSITE" id="PS51186">
    <property type="entry name" value="GNAT"/>
    <property type="match status" value="1"/>
</dbReference>
<keyword evidence="7" id="KW-1185">Reference proteome</keyword>
<dbReference type="GO" id="GO:0008080">
    <property type="term" value="F:N-acetyltransferase activity"/>
    <property type="evidence" value="ECO:0007669"/>
    <property type="project" value="InterPro"/>
</dbReference>
<dbReference type="Proteomes" id="UP000183843">
    <property type="component" value="Unassembled WGS sequence"/>
</dbReference>
<dbReference type="Gene3D" id="3.40.630.30">
    <property type="match status" value="1"/>
</dbReference>
<protein>
    <submittedName>
        <fullName evidence="6">Amino-acid N-acetyltransferase</fullName>
    </submittedName>
</protein>
<dbReference type="InterPro" id="IPR045039">
    <property type="entry name" value="NSI-like"/>
</dbReference>
<dbReference type="Proteomes" id="UP000183469">
    <property type="component" value="Unassembled WGS sequence"/>
</dbReference>
<keyword evidence="2" id="KW-0012">Acyltransferase</keyword>
<reference evidence="8 9" key="1">
    <citation type="submission" date="2016-10" db="EMBL/GenBank/DDBJ databases">
        <authorList>
            <person name="de Groot N.N."/>
        </authorList>
    </citation>
    <scope>NUCLEOTIDE SEQUENCE [LARGE SCALE GENOMIC DNA]</scope>
    <source>
        <strain evidence="4 8">DSM 2872</strain>
        <strain evidence="5 9">L14</strain>
    </source>
</reference>
<dbReference type="GO" id="GO:0005737">
    <property type="term" value="C:cytoplasm"/>
    <property type="evidence" value="ECO:0007669"/>
    <property type="project" value="TreeGrafter"/>
</dbReference>
<keyword evidence="1 6" id="KW-0808">Transferase</keyword>
<proteinExistence type="predicted"/>
<evidence type="ECO:0000259" key="3">
    <source>
        <dbReference type="PROSITE" id="PS51186"/>
    </source>
</evidence>
<evidence type="ECO:0000313" key="9">
    <source>
        <dbReference type="Proteomes" id="UP000183843"/>
    </source>
</evidence>